<sequence>MQKMLKKFPRAKLVFLGFFVVLFALFSFVFFGANSAFASNTEGTIDGTHKYAWGENIGWINFGCDNCDVGVTDTGLSGQAWSSEYGWINLDPDTSGVSNNAEGTLSGFAWSPNLGWINFSGVTINTSGEFLGYATVKSDNSQINFNCAGGIDSCGSANFKVQTDWRPASARNVDDGSGSVSVTRSRTTSSLSTQEIFPPVAENPPADNFFSPILNFFRPKSEPVTVVSEIPKITPLAFMGEWDLLPTGAINAFVFAPLPYEVRILASKFPELDKTLKSVDVHRMTDLTKLSGITLNLPGLSELTNTLKNIGAGRLAQIDKLNGVSLDIPGLSNPDQKILPNIGVGKIALIEGLPLANFSLVDKRNLPAEFVFARASGELIDLNVAMSIGDKGEVVQKISTLPGQTMRLVVKPIGSASSVTGYIVFKSATPKVAEGNQNEISRSSLLASALFASNDLVEKNPEPISVENKLVLSSFEYTDPDRDGIYTADVVSPVVPGEYEVITVIDYIDPVLGTRQMRMITVIDPEGYVFEKNNGKETRIPSAIVSLYSLNVSTKSYELWPAKDYSQENPQITDVRGTYSFLVPEGSYYFSVEAPGYEPYEGKAFVVTSGAGIHENIELRSSGGWLSSLTGLDWKTILLVVVLLLLVYNSVRSRLRQ</sequence>
<feature type="chain" id="PRO_5009527233" description="Carboxypeptidase regulatory-like domain-containing protein" evidence="2">
    <location>
        <begin position="39"/>
        <end position="657"/>
    </location>
</feature>
<accession>A0A1F6VFJ0</accession>
<keyword evidence="2" id="KW-0732">Signal</keyword>
<evidence type="ECO:0000313" key="3">
    <source>
        <dbReference type="EMBL" id="OGI68407.1"/>
    </source>
</evidence>
<organism evidence="3 4">
    <name type="scientific">Candidatus Nomurabacteria bacterium RIFCSPHIGHO2_01_FULL_42_15</name>
    <dbReference type="NCBI Taxonomy" id="1801742"/>
    <lineage>
        <taxon>Bacteria</taxon>
        <taxon>Candidatus Nomuraibacteriota</taxon>
    </lineage>
</organism>
<comment type="caution">
    <text evidence="3">The sequence shown here is derived from an EMBL/GenBank/DDBJ whole genome shotgun (WGS) entry which is preliminary data.</text>
</comment>
<dbReference type="Gene3D" id="2.60.40.1120">
    <property type="entry name" value="Carboxypeptidase-like, regulatory domain"/>
    <property type="match status" value="1"/>
</dbReference>
<dbReference type="InterPro" id="IPR008969">
    <property type="entry name" value="CarboxyPept-like_regulatory"/>
</dbReference>
<keyword evidence="1" id="KW-0812">Transmembrane</keyword>
<evidence type="ECO:0000256" key="1">
    <source>
        <dbReference type="SAM" id="Phobius"/>
    </source>
</evidence>
<proteinExistence type="predicted"/>
<name>A0A1F6VFJ0_9BACT</name>
<dbReference type="SUPFAM" id="SSF49464">
    <property type="entry name" value="Carboxypeptidase regulatory domain-like"/>
    <property type="match status" value="1"/>
</dbReference>
<dbReference type="Proteomes" id="UP000178235">
    <property type="component" value="Unassembled WGS sequence"/>
</dbReference>
<gene>
    <name evidence="3" type="ORF">A2738_00770</name>
</gene>
<keyword evidence="1" id="KW-0472">Membrane</keyword>
<evidence type="ECO:0000313" key="4">
    <source>
        <dbReference type="Proteomes" id="UP000178235"/>
    </source>
</evidence>
<dbReference type="AlphaFoldDB" id="A0A1F6VFJ0"/>
<reference evidence="3 4" key="1">
    <citation type="journal article" date="2016" name="Nat. Commun.">
        <title>Thousands of microbial genomes shed light on interconnected biogeochemical processes in an aquifer system.</title>
        <authorList>
            <person name="Anantharaman K."/>
            <person name="Brown C.T."/>
            <person name="Hug L.A."/>
            <person name="Sharon I."/>
            <person name="Castelle C.J."/>
            <person name="Probst A.J."/>
            <person name="Thomas B.C."/>
            <person name="Singh A."/>
            <person name="Wilkins M.J."/>
            <person name="Karaoz U."/>
            <person name="Brodie E.L."/>
            <person name="Williams K.H."/>
            <person name="Hubbard S.S."/>
            <person name="Banfield J.F."/>
        </authorList>
    </citation>
    <scope>NUCLEOTIDE SEQUENCE [LARGE SCALE GENOMIC DNA]</scope>
</reference>
<evidence type="ECO:0000256" key="2">
    <source>
        <dbReference type="SAM" id="SignalP"/>
    </source>
</evidence>
<keyword evidence="1" id="KW-1133">Transmembrane helix</keyword>
<protein>
    <recommendedName>
        <fullName evidence="5">Carboxypeptidase regulatory-like domain-containing protein</fullName>
    </recommendedName>
</protein>
<evidence type="ECO:0008006" key="5">
    <source>
        <dbReference type="Google" id="ProtNLM"/>
    </source>
</evidence>
<dbReference type="EMBL" id="MFTS01000003">
    <property type="protein sequence ID" value="OGI68407.1"/>
    <property type="molecule type" value="Genomic_DNA"/>
</dbReference>
<feature type="transmembrane region" description="Helical" evidence="1">
    <location>
        <begin position="634"/>
        <end position="651"/>
    </location>
</feature>
<feature type="signal peptide" evidence="2">
    <location>
        <begin position="1"/>
        <end position="38"/>
    </location>
</feature>